<protein>
    <recommendedName>
        <fullName evidence="6">AP complex subunit beta</fullName>
    </recommendedName>
</protein>
<feature type="compositionally biased region" description="Polar residues" evidence="7">
    <location>
        <begin position="676"/>
        <end position="687"/>
    </location>
</feature>
<dbReference type="InterPro" id="IPR016024">
    <property type="entry name" value="ARM-type_fold"/>
</dbReference>
<comment type="caution">
    <text evidence="10">The sequence shown here is derived from an EMBL/GenBank/DDBJ whole genome shotgun (WGS) entry which is preliminary data.</text>
</comment>
<keyword evidence="12" id="KW-1185">Reference proteome</keyword>
<evidence type="ECO:0000259" key="8">
    <source>
        <dbReference type="Pfam" id="PF01602"/>
    </source>
</evidence>
<dbReference type="InterPro" id="IPR016342">
    <property type="entry name" value="AP_complex_bsu_1_2_4"/>
</dbReference>
<organism evidence="10 11">
    <name type="scientific">Tilletia caries</name>
    <name type="common">wheat bunt fungus</name>
    <dbReference type="NCBI Taxonomy" id="13290"/>
    <lineage>
        <taxon>Eukaryota</taxon>
        <taxon>Fungi</taxon>
        <taxon>Dikarya</taxon>
        <taxon>Basidiomycota</taxon>
        <taxon>Ustilaginomycotina</taxon>
        <taxon>Exobasidiomycetes</taxon>
        <taxon>Tilletiales</taxon>
        <taxon>Tilletiaceae</taxon>
        <taxon>Tilletia</taxon>
    </lineage>
</organism>
<evidence type="ECO:0000256" key="2">
    <source>
        <dbReference type="ARBA" id="ARBA00006613"/>
    </source>
</evidence>
<feature type="region of interest" description="Disordered" evidence="7">
    <location>
        <begin position="605"/>
        <end position="790"/>
    </location>
</feature>
<dbReference type="EMBL" id="LWDD02000121">
    <property type="protein sequence ID" value="KAE8263703.1"/>
    <property type="molecule type" value="Genomic_DNA"/>
</dbReference>
<feature type="compositionally biased region" description="Acidic residues" evidence="7">
    <location>
        <begin position="660"/>
        <end position="673"/>
    </location>
</feature>
<evidence type="ECO:0000256" key="1">
    <source>
        <dbReference type="ARBA" id="ARBA00004308"/>
    </source>
</evidence>
<gene>
    <name evidence="10" type="ORF">A4X03_0g1488</name>
    <name evidence="9" type="ORF">JKIAZH3_G5767</name>
</gene>
<proteinExistence type="inferred from homology"/>
<evidence type="ECO:0000313" key="10">
    <source>
        <dbReference type="EMBL" id="KAE8263703.1"/>
    </source>
</evidence>
<feature type="compositionally biased region" description="Pro residues" evidence="7">
    <location>
        <begin position="709"/>
        <end position="720"/>
    </location>
</feature>
<evidence type="ECO:0000313" key="12">
    <source>
        <dbReference type="Proteomes" id="UP000836402"/>
    </source>
</evidence>
<sequence length="790" mass="86408">MAESGKDARFFQRSKVQELKAELAAAGEKKDKGWVRTKAALKRILANATMGNDMSALFGDIVALMNIQVLDIKKMVYLYLINYSRSKPEQISDCIPGFISDCNDRNPLIRGLAIRTMSYIPVPALTSALLDPLRHSLKDSDPYVRKTAAICVAKLYMADRKLVDRQGFISMLRDLLADSNPTVVANAVAALTEISERSDNIQLKLNVTIASKLVSALGECSEWGQTYILESLMFFVPSDFADAEVLAERIAVRLQHANSAVVITSCKVILYLMNYISSAQVKDGLCKKLSPPLVTLLSSGPEVQYVALRNILLIIQRRPQVLQNEVKVFFCKYNDPIYVKMAKLECMYRLATPRNANEVLAELVEYASEVDVDFVRKAVRSIGRLAIKIEAAAERCIEALLKLIQTKVSYVVQEAIVVIKDIFRKYPNQYEGIIATLCENLDTLDEPEAKAAMIWIVGEYADRIENSDELLEDFLYSFLEEPPEVQLALLTATVKLFLKRPAAGGELVPKVLKWATEEVDNPDVRDRGFMYWRLLSTDPAAARSVVLSLKPPISTETDRMDRQLLDQLLLHAGSLASIFHRQPQTFIRGAKARYLPDSPALDEVARRTASSHLHSKPALRSMDFAGSPGGSKVPTNPTSGSSPSRPRADEARTPTKNDTIEEADEDEDVDDDASPANGSAGTTSKQQPRGPPAFPPRNVGVSTGINPDDPLPSPLTPQPPTGIYARLGEDGPSGGRADSGSAAPASNGGNGQQQQAAGDDPWAMLDSLDAGTYGADNPTPKGGALDDLLM</sequence>
<dbReference type="GO" id="GO:0012505">
    <property type="term" value="C:endomembrane system"/>
    <property type="evidence" value="ECO:0007669"/>
    <property type="project" value="UniProtKB-SubCell"/>
</dbReference>
<dbReference type="InterPro" id="IPR026739">
    <property type="entry name" value="AP_beta"/>
</dbReference>
<feature type="compositionally biased region" description="Low complexity" evidence="7">
    <location>
        <begin position="738"/>
        <end position="761"/>
    </location>
</feature>
<evidence type="ECO:0000256" key="5">
    <source>
        <dbReference type="ARBA" id="ARBA00023136"/>
    </source>
</evidence>
<evidence type="ECO:0000313" key="11">
    <source>
        <dbReference type="Proteomes" id="UP000077671"/>
    </source>
</evidence>
<dbReference type="AlphaFoldDB" id="A0A177VEN7"/>
<dbReference type="GO" id="GO:0006886">
    <property type="term" value="P:intracellular protein transport"/>
    <property type="evidence" value="ECO:0007669"/>
    <property type="project" value="InterPro"/>
</dbReference>
<dbReference type="GO" id="GO:0016192">
    <property type="term" value="P:vesicle-mediated transport"/>
    <property type="evidence" value="ECO:0007669"/>
    <property type="project" value="InterPro"/>
</dbReference>
<reference evidence="9" key="3">
    <citation type="submission" date="2020-10" db="EMBL/GenBank/DDBJ databases">
        <authorList>
            <person name="Sedaghatjoo S."/>
        </authorList>
    </citation>
    <scope>NUCLEOTIDE SEQUENCE</scope>
    <source>
        <strain evidence="9">AZH3</strain>
    </source>
</reference>
<dbReference type="PIRSF" id="PIRSF002291">
    <property type="entry name" value="AP_complex_beta"/>
    <property type="match status" value="1"/>
</dbReference>
<evidence type="ECO:0000256" key="7">
    <source>
        <dbReference type="SAM" id="MobiDB-lite"/>
    </source>
</evidence>
<comment type="subcellular location">
    <subcellularLocation>
        <location evidence="1">Endomembrane system</location>
    </subcellularLocation>
</comment>
<evidence type="ECO:0000256" key="6">
    <source>
        <dbReference type="PIRNR" id="PIRNR002291"/>
    </source>
</evidence>
<keyword evidence="5 6" id="KW-0472">Membrane</keyword>
<accession>A0A177VEN7</accession>
<dbReference type="Gene3D" id="1.25.10.10">
    <property type="entry name" value="Leucine-rich Repeat Variant"/>
    <property type="match status" value="1"/>
</dbReference>
<dbReference type="FunFam" id="1.25.10.10:FF:000044">
    <property type="entry name" value="AP complex subunit beta"/>
    <property type="match status" value="1"/>
</dbReference>
<dbReference type="InterPro" id="IPR011989">
    <property type="entry name" value="ARM-like"/>
</dbReference>
<dbReference type="SUPFAM" id="SSF48371">
    <property type="entry name" value="ARM repeat"/>
    <property type="match status" value="1"/>
</dbReference>
<dbReference type="Pfam" id="PF01602">
    <property type="entry name" value="Adaptin_N"/>
    <property type="match status" value="1"/>
</dbReference>
<reference evidence="10" key="2">
    <citation type="journal article" date="2019" name="IMA Fungus">
        <title>Genome sequencing and comparison of five Tilletia species to identify candidate genes for the detection of regulated species infecting wheat.</title>
        <authorList>
            <person name="Nguyen H.D.T."/>
            <person name="Sultana T."/>
            <person name="Kesanakurti P."/>
            <person name="Hambleton S."/>
        </authorList>
    </citation>
    <scope>NUCLEOTIDE SEQUENCE</scope>
    <source>
        <strain evidence="10">DAOMC 238032</strain>
    </source>
</reference>
<reference evidence="10" key="1">
    <citation type="submission" date="2016-04" db="EMBL/GenBank/DDBJ databases">
        <authorList>
            <person name="Nguyen H.D."/>
            <person name="Kesanakurti P."/>
            <person name="Cullis J."/>
            <person name="Levesque C.A."/>
            <person name="Hambleton S."/>
        </authorList>
    </citation>
    <scope>NUCLEOTIDE SEQUENCE</scope>
    <source>
        <strain evidence="10">DAOMC 238032</strain>
    </source>
</reference>
<name>A0A177VEN7_9BASI</name>
<dbReference type="Proteomes" id="UP000836402">
    <property type="component" value="Unassembled WGS sequence"/>
</dbReference>
<dbReference type="EMBL" id="CAJHJG010000439">
    <property type="protein sequence ID" value="CAD6902503.1"/>
    <property type="molecule type" value="Genomic_DNA"/>
</dbReference>
<comment type="function">
    <text evidence="6">Adaptins are components of the adaptor complexes which link clathrin to receptors in coated vesicles. Clathrin-associated protein complexes are believed to interact with the cytoplasmic tails of membrane proteins, leading to their selection and concentration.</text>
</comment>
<evidence type="ECO:0000256" key="4">
    <source>
        <dbReference type="ARBA" id="ARBA00022927"/>
    </source>
</evidence>
<feature type="compositionally biased region" description="Polar residues" evidence="7">
    <location>
        <begin position="633"/>
        <end position="644"/>
    </location>
</feature>
<dbReference type="GO" id="GO:0030117">
    <property type="term" value="C:membrane coat"/>
    <property type="evidence" value="ECO:0007669"/>
    <property type="project" value="InterPro"/>
</dbReference>
<dbReference type="GO" id="GO:0030276">
    <property type="term" value="F:clathrin binding"/>
    <property type="evidence" value="ECO:0007669"/>
    <property type="project" value="InterPro"/>
</dbReference>
<comment type="similarity">
    <text evidence="2 6">Belongs to the adaptor complexes large subunit family.</text>
</comment>
<feature type="domain" description="Clathrin/coatomer adaptor adaptin-like N-terminal" evidence="8">
    <location>
        <begin position="20"/>
        <end position="538"/>
    </location>
</feature>
<feature type="compositionally biased region" description="Basic and acidic residues" evidence="7">
    <location>
        <begin position="646"/>
        <end position="659"/>
    </location>
</feature>
<keyword evidence="4 6" id="KW-0653">Protein transport</keyword>
<dbReference type="InterPro" id="IPR002553">
    <property type="entry name" value="Clathrin/coatomer_adapt-like_N"/>
</dbReference>
<keyword evidence="3 6" id="KW-0813">Transport</keyword>
<evidence type="ECO:0000313" key="9">
    <source>
        <dbReference type="EMBL" id="CAD6902503.1"/>
    </source>
</evidence>
<dbReference type="Proteomes" id="UP000077671">
    <property type="component" value="Unassembled WGS sequence"/>
</dbReference>
<dbReference type="PANTHER" id="PTHR11134">
    <property type="entry name" value="ADAPTOR COMPLEX SUBUNIT BETA FAMILY MEMBER"/>
    <property type="match status" value="1"/>
</dbReference>
<evidence type="ECO:0000256" key="3">
    <source>
        <dbReference type="ARBA" id="ARBA00022448"/>
    </source>
</evidence>